<sequence length="705" mass="75488">MSNRIADLTIRLNSESAKFSRDIESAKYLLRGYGREASNAARENTDFSRSFASSAGSVSAGSRLMAAGLTSVATGIGAIALVAVVGVAAIKSIADAQVPLARELESLSYRSGIATDKLQSLSYATAGYNISADKAADISKDVNDKLGDFIATGGGEFADFFKNIAPKVDLTAEALSKLSGPDVLVAVKKAMDDTNTSAKEQVFYLESIANDASMLTPLLANNGAKLKEMDQRFKSLNITMTSSEITKFKEYGQDVDDMKGSFNALVREAITPFVDGLGDAAKYLADIFSSGRRNLLQNRIHDAHEEMVELKDEITALEDKIANGPKYGGVGFIDALLGNTDKEANLASLKAEYDEIRTELGEYQGKMAELDGKPVKSPEVALGSSQVSKTISPGKSQADLEAMGVARLAAFDMQYANEREQLILQHEQRLADIDTLQVSEAELKRLGYDNLAALRDEYSQRNKAFFEEEQQALIERQNQKEQREIDALKRKEDREKRSAEKIAKERVDTEARFDKQLLGIKTQVASQTAGLIADSAKEGSAIQKAAFLFQQVLAAKQIMIQGEVAAMAALSMPPVGLGPIAGAGMATSIRIMSGISAGMVLGQSIAGFKELGGGVNAGSSYIVGERGAEVFTPGAGGQITSNSNLKRLGGGGVIVNVHEAPAGTSVEKSYVDEQQVIDIYLKDMNSDGPMAQANQQILGVERKGY</sequence>
<evidence type="ECO:0000313" key="4">
    <source>
        <dbReference type="EMBL" id="MCL1124240.1"/>
    </source>
</evidence>
<dbReference type="RefSeq" id="WP_248939519.1">
    <property type="nucleotide sequence ID" value="NZ_JAKIKS010000019.1"/>
</dbReference>
<keyword evidence="3" id="KW-1133">Transmembrane helix</keyword>
<dbReference type="Proteomes" id="UP001203423">
    <property type="component" value="Unassembled WGS sequence"/>
</dbReference>
<comment type="caution">
    <text evidence="4">The sequence shown here is derived from an EMBL/GenBank/DDBJ whole genome shotgun (WGS) entry which is preliminary data.</text>
</comment>
<evidence type="ECO:0000256" key="2">
    <source>
        <dbReference type="SAM" id="MobiDB-lite"/>
    </source>
</evidence>
<feature type="region of interest" description="Disordered" evidence="2">
    <location>
        <begin position="477"/>
        <end position="502"/>
    </location>
</feature>
<dbReference type="EMBL" id="JAKIKS010000019">
    <property type="protein sequence ID" value="MCL1124240.1"/>
    <property type="molecule type" value="Genomic_DNA"/>
</dbReference>
<evidence type="ECO:0000256" key="3">
    <source>
        <dbReference type="SAM" id="Phobius"/>
    </source>
</evidence>
<proteinExistence type="predicted"/>
<evidence type="ECO:0000313" key="5">
    <source>
        <dbReference type="Proteomes" id="UP001203423"/>
    </source>
</evidence>
<keyword evidence="3" id="KW-0812">Transmembrane</keyword>
<accession>A0ABT0LA57</accession>
<keyword evidence="3" id="KW-0472">Membrane</keyword>
<organism evidence="4 5">
    <name type="scientific">Shewanella surugensis</name>
    <dbReference type="NCBI Taxonomy" id="212020"/>
    <lineage>
        <taxon>Bacteria</taxon>
        <taxon>Pseudomonadati</taxon>
        <taxon>Pseudomonadota</taxon>
        <taxon>Gammaproteobacteria</taxon>
        <taxon>Alteromonadales</taxon>
        <taxon>Shewanellaceae</taxon>
        <taxon>Shewanella</taxon>
    </lineage>
</organism>
<keyword evidence="1" id="KW-0175">Coiled coil</keyword>
<protein>
    <recommendedName>
        <fullName evidence="6">Bacteriophage tail tape measure C-terminal domain-containing protein</fullName>
    </recommendedName>
</protein>
<keyword evidence="5" id="KW-1185">Reference proteome</keyword>
<reference evidence="4 5" key="1">
    <citation type="submission" date="2022-01" db="EMBL/GenBank/DDBJ databases">
        <title>Whole genome-based taxonomy of the Shewanellaceae.</title>
        <authorList>
            <person name="Martin-Rodriguez A.J."/>
        </authorList>
    </citation>
    <scope>NUCLEOTIDE SEQUENCE [LARGE SCALE GENOMIC DNA]</scope>
    <source>
        <strain evidence="4 5">DSM 17177</strain>
    </source>
</reference>
<feature type="coiled-coil region" evidence="1">
    <location>
        <begin position="293"/>
        <end position="373"/>
    </location>
</feature>
<feature type="transmembrane region" description="Helical" evidence="3">
    <location>
        <begin position="64"/>
        <end position="90"/>
    </location>
</feature>
<gene>
    <name evidence="4" type="ORF">L2764_07055</name>
</gene>
<name>A0ABT0LA57_9GAMM</name>
<evidence type="ECO:0008006" key="6">
    <source>
        <dbReference type="Google" id="ProtNLM"/>
    </source>
</evidence>
<evidence type="ECO:0000256" key="1">
    <source>
        <dbReference type="SAM" id="Coils"/>
    </source>
</evidence>